<dbReference type="EMBL" id="LJGU01000114">
    <property type="protein sequence ID" value="OEV04334.1"/>
    <property type="molecule type" value="Genomic_DNA"/>
</dbReference>
<sequence>MPVGRLTAAHHPLVAGEFLRGGFAVLGVGEVVRVAGGGGGLLDAPVHAEHTARGGERLHLGGDDE</sequence>
<comment type="caution">
    <text evidence="1">The sequence shown here is derived from an EMBL/GenBank/DDBJ whole genome shotgun (WGS) entry which is preliminary data.</text>
</comment>
<keyword evidence="2" id="KW-1185">Reference proteome</keyword>
<organism evidence="1 2">
    <name type="scientific">Streptomyces oceani</name>
    <dbReference type="NCBI Taxonomy" id="1075402"/>
    <lineage>
        <taxon>Bacteria</taxon>
        <taxon>Bacillati</taxon>
        <taxon>Actinomycetota</taxon>
        <taxon>Actinomycetes</taxon>
        <taxon>Kitasatosporales</taxon>
        <taxon>Streptomycetaceae</taxon>
        <taxon>Streptomyces</taxon>
    </lineage>
</organism>
<evidence type="ECO:0000313" key="1">
    <source>
        <dbReference type="EMBL" id="OEV04334.1"/>
    </source>
</evidence>
<name>A0A1E7KKC2_9ACTN</name>
<gene>
    <name evidence="1" type="ORF">AN216_09215</name>
</gene>
<reference evidence="1 2" key="1">
    <citation type="journal article" date="2016" name="Front. Microbiol.">
        <title>Comparative Genomics Analysis of Streptomyces Species Reveals Their Adaptation to the Marine Environment and Their Diversity at the Genomic Level.</title>
        <authorList>
            <person name="Tian X."/>
            <person name="Zhang Z."/>
            <person name="Yang T."/>
            <person name="Chen M."/>
            <person name="Li J."/>
            <person name="Chen F."/>
            <person name="Yang J."/>
            <person name="Li W."/>
            <person name="Zhang B."/>
            <person name="Zhang Z."/>
            <person name="Wu J."/>
            <person name="Zhang C."/>
            <person name="Long L."/>
            <person name="Xiao J."/>
        </authorList>
    </citation>
    <scope>NUCLEOTIDE SEQUENCE [LARGE SCALE GENOMIC DNA]</scope>
    <source>
        <strain evidence="1 2">SCSIO 02100</strain>
    </source>
</reference>
<evidence type="ECO:0000313" key="2">
    <source>
        <dbReference type="Proteomes" id="UP000176101"/>
    </source>
</evidence>
<dbReference type="AlphaFoldDB" id="A0A1E7KKC2"/>
<dbReference type="Proteomes" id="UP000176101">
    <property type="component" value="Unassembled WGS sequence"/>
</dbReference>
<accession>A0A1E7KKC2</accession>
<proteinExistence type="predicted"/>
<protein>
    <submittedName>
        <fullName evidence="1">Uncharacterized protein</fullName>
    </submittedName>
</protein>